<dbReference type="OrthoDB" id="8023715at2759"/>
<sequence length="618" mass="71393">MKIIVLISLAIWTVSVTTAEYPKYKIRGPPQSQRHSQQPQQYIKKWQQHGPPQRSQGGNNLRTRPIPVHMPPGHKIPMGIPIGNRPVAVPVRAFWKNTQQNKFNAPPENVFKQEKFVHQQHPLKQQSEASFTIHKQHEKTYIPSKDKPFLSSPTINNQENDFHIEANSIPTLANPIKQVGEKGPIHTIPAPRLGPKDKPASIEDVHTNYNFPETVVNIQKSHSYQVTEPNDQQINFYQQPQQYKNHQQHSEPVQHYKVQHHHVEHVEPTQQLYKVQHQQPGEHPEQMKLFHHQMHLQVQPQIEDQQQVFFSTDPIAQPQATFTNQKIPQLDLPNPHFSQKELFKLLQEQYPNENFEALKIPQPIPEHNIKPQQYYHQHQHQQQQQHQQEQISSDNFRSVLGQQIYQDPYRLAENEEDKSFEETEHKVNINPEMHSFNYEEESQDRNQGISTSLVTGGYNLDSDSEGSEPVQVSIGRNSDESEQSEYVQNFYKSNQDQDEENNVEPDAKPSNNPQVHEEVSEDLMSSSYYSSLPNKNAADSLAKLQTAGKVNNNLMKLSPSDIIKGKSPMKILIPELGEQKQEGTEESADYEEFSEEDLEMANQEANTHVFGHKIQPKN</sequence>
<evidence type="ECO:0000256" key="2">
    <source>
        <dbReference type="SAM" id="SignalP"/>
    </source>
</evidence>
<gene>
    <name evidence="3" type="ORF">MELIAE_LOCUS9239</name>
</gene>
<evidence type="ECO:0000313" key="3">
    <source>
        <dbReference type="EMBL" id="CAH0559061.1"/>
    </source>
</evidence>
<protein>
    <submittedName>
        <fullName evidence="3">Uncharacterized protein</fullName>
    </submittedName>
</protein>
<accession>A0A9P0FL43</accession>
<keyword evidence="2" id="KW-0732">Signal</keyword>
<feature type="compositionally biased region" description="Polar residues" evidence="1">
    <location>
        <begin position="445"/>
        <end position="454"/>
    </location>
</feature>
<reference evidence="3" key="1">
    <citation type="submission" date="2021-12" db="EMBL/GenBank/DDBJ databases">
        <authorList>
            <person name="King R."/>
        </authorList>
    </citation>
    <scope>NUCLEOTIDE SEQUENCE</scope>
</reference>
<feature type="region of interest" description="Disordered" evidence="1">
    <location>
        <begin position="439"/>
        <end position="531"/>
    </location>
</feature>
<dbReference type="AlphaFoldDB" id="A0A9P0FL43"/>
<feature type="compositionally biased region" description="Low complexity" evidence="1">
    <location>
        <begin position="29"/>
        <end position="45"/>
    </location>
</feature>
<keyword evidence="4" id="KW-1185">Reference proteome</keyword>
<organism evidence="3 4">
    <name type="scientific">Brassicogethes aeneus</name>
    <name type="common">Rape pollen beetle</name>
    <name type="synonym">Meligethes aeneus</name>
    <dbReference type="NCBI Taxonomy" id="1431903"/>
    <lineage>
        <taxon>Eukaryota</taxon>
        <taxon>Metazoa</taxon>
        <taxon>Ecdysozoa</taxon>
        <taxon>Arthropoda</taxon>
        <taxon>Hexapoda</taxon>
        <taxon>Insecta</taxon>
        <taxon>Pterygota</taxon>
        <taxon>Neoptera</taxon>
        <taxon>Endopterygota</taxon>
        <taxon>Coleoptera</taxon>
        <taxon>Polyphaga</taxon>
        <taxon>Cucujiformia</taxon>
        <taxon>Nitidulidae</taxon>
        <taxon>Meligethinae</taxon>
        <taxon>Brassicogethes</taxon>
    </lineage>
</organism>
<feature type="compositionally biased region" description="Polar residues" evidence="1">
    <location>
        <begin position="53"/>
        <end position="62"/>
    </location>
</feature>
<name>A0A9P0FL43_BRAAE</name>
<evidence type="ECO:0000256" key="1">
    <source>
        <dbReference type="SAM" id="MobiDB-lite"/>
    </source>
</evidence>
<feature type="signal peptide" evidence="2">
    <location>
        <begin position="1"/>
        <end position="19"/>
    </location>
</feature>
<proteinExistence type="predicted"/>
<dbReference type="EMBL" id="OV121137">
    <property type="protein sequence ID" value="CAH0559061.1"/>
    <property type="molecule type" value="Genomic_DNA"/>
</dbReference>
<feature type="region of interest" description="Disordered" evidence="1">
    <location>
        <begin position="372"/>
        <end position="391"/>
    </location>
</feature>
<dbReference type="Proteomes" id="UP001154078">
    <property type="component" value="Chromosome 6"/>
</dbReference>
<feature type="compositionally biased region" description="Polar residues" evidence="1">
    <location>
        <begin position="484"/>
        <end position="494"/>
    </location>
</feature>
<feature type="chain" id="PRO_5040269451" evidence="2">
    <location>
        <begin position="20"/>
        <end position="618"/>
    </location>
</feature>
<feature type="region of interest" description="Disordered" evidence="1">
    <location>
        <begin position="25"/>
        <end position="79"/>
    </location>
</feature>
<evidence type="ECO:0000313" key="4">
    <source>
        <dbReference type="Proteomes" id="UP001154078"/>
    </source>
</evidence>
<feature type="compositionally biased region" description="Low complexity" evidence="1">
    <location>
        <begin position="372"/>
        <end position="388"/>
    </location>
</feature>